<evidence type="ECO:0000313" key="8">
    <source>
        <dbReference type="Proteomes" id="UP001238540"/>
    </source>
</evidence>
<dbReference type="PROSITE" id="PS50894">
    <property type="entry name" value="HPT"/>
    <property type="match status" value="1"/>
</dbReference>
<dbReference type="Pfam" id="PF01627">
    <property type="entry name" value="Hpt"/>
    <property type="match status" value="1"/>
</dbReference>
<evidence type="ECO:0000256" key="3">
    <source>
        <dbReference type="ARBA" id="ARBA00022553"/>
    </source>
</evidence>
<evidence type="ECO:0000256" key="1">
    <source>
        <dbReference type="ARBA" id="ARBA00011245"/>
    </source>
</evidence>
<dbReference type="NCBIfam" id="NF041948">
    <property type="entry name" value="Phrelay_LuxU_Vib"/>
    <property type="match status" value="1"/>
</dbReference>
<gene>
    <name evidence="7" type="ORF">QWZ16_07210</name>
</gene>
<name>A0ABT8BTS3_9VIBR</name>
<sequence>MMDVLNQTQIDRLAKEIGAENVPVLLKIFLGELSEYSEKLRNDESLDRDHYLKEISHALKSSAASFGAERLRAYSVEIDAFAKSGQVLNVTEMSDKMIVILDQTRERYQDALAD</sequence>
<evidence type="ECO:0000256" key="4">
    <source>
        <dbReference type="ARBA" id="ARBA00023012"/>
    </source>
</evidence>
<dbReference type="Proteomes" id="UP001238540">
    <property type="component" value="Unassembled WGS sequence"/>
</dbReference>
<dbReference type="InterPro" id="IPR053403">
    <property type="entry name" value="QS_phosphorelay_intermediate"/>
</dbReference>
<feature type="modified residue" description="Phosphohistidine" evidence="5">
    <location>
        <position position="57"/>
    </location>
</feature>
<dbReference type="Gene3D" id="1.20.120.160">
    <property type="entry name" value="HPT domain"/>
    <property type="match status" value="1"/>
</dbReference>
<feature type="domain" description="HPt" evidence="6">
    <location>
        <begin position="18"/>
        <end position="114"/>
    </location>
</feature>
<evidence type="ECO:0000256" key="5">
    <source>
        <dbReference type="PROSITE-ProRule" id="PRU00110"/>
    </source>
</evidence>
<keyword evidence="8" id="KW-1185">Reference proteome</keyword>
<dbReference type="SUPFAM" id="SSF47226">
    <property type="entry name" value="Histidine-containing phosphotransfer domain, HPT domain"/>
    <property type="match status" value="1"/>
</dbReference>
<comment type="subunit">
    <text evidence="1">Monomer.</text>
</comment>
<evidence type="ECO:0000313" key="7">
    <source>
        <dbReference type="EMBL" id="MDN3609490.1"/>
    </source>
</evidence>
<reference evidence="8" key="1">
    <citation type="journal article" date="2019" name="Int. J. Syst. Evol. Microbiol.">
        <title>The Global Catalogue of Microorganisms (GCM) 10K type strain sequencing project: providing services to taxonomists for standard genome sequencing and annotation.</title>
        <authorList>
            <consortium name="The Broad Institute Genomics Platform"/>
            <consortium name="The Broad Institute Genome Sequencing Center for Infectious Disease"/>
            <person name="Wu L."/>
            <person name="Ma J."/>
        </authorList>
    </citation>
    <scope>NUCLEOTIDE SEQUENCE [LARGE SCALE GENOMIC DNA]</scope>
    <source>
        <strain evidence="8">CECT 7398</strain>
    </source>
</reference>
<dbReference type="EMBL" id="JAUFQC010000001">
    <property type="protein sequence ID" value="MDN3609490.1"/>
    <property type="molecule type" value="Genomic_DNA"/>
</dbReference>
<keyword evidence="4" id="KW-0902">Two-component regulatory system</keyword>
<dbReference type="RefSeq" id="WP_170882475.1">
    <property type="nucleotide sequence ID" value="NZ_JABEYA020000002.1"/>
</dbReference>
<evidence type="ECO:0000259" key="6">
    <source>
        <dbReference type="PROSITE" id="PS50894"/>
    </source>
</evidence>
<organism evidence="7 8">
    <name type="scientific">Vibrio ostreicida</name>
    <dbReference type="NCBI Taxonomy" id="526588"/>
    <lineage>
        <taxon>Bacteria</taxon>
        <taxon>Pseudomonadati</taxon>
        <taxon>Pseudomonadota</taxon>
        <taxon>Gammaproteobacteria</taxon>
        <taxon>Vibrionales</taxon>
        <taxon>Vibrionaceae</taxon>
        <taxon>Vibrio</taxon>
    </lineage>
</organism>
<accession>A0ABT8BTS3</accession>
<proteinExistence type="predicted"/>
<dbReference type="InterPro" id="IPR008207">
    <property type="entry name" value="Sig_transdc_His_kin_Hpt_dom"/>
</dbReference>
<protein>
    <recommendedName>
        <fullName evidence="2">Phosphorelay protein LuxU</fullName>
    </recommendedName>
</protein>
<comment type="caution">
    <text evidence="7">The sequence shown here is derived from an EMBL/GenBank/DDBJ whole genome shotgun (WGS) entry which is preliminary data.</text>
</comment>
<evidence type="ECO:0000256" key="2">
    <source>
        <dbReference type="ARBA" id="ARBA00017260"/>
    </source>
</evidence>
<dbReference type="InterPro" id="IPR036641">
    <property type="entry name" value="HPT_dom_sf"/>
</dbReference>
<keyword evidence="3 5" id="KW-0597">Phosphoprotein</keyword>